<protein>
    <recommendedName>
        <fullName evidence="2">DUF4585 domain-containing protein</fullName>
    </recommendedName>
</protein>
<reference evidence="3" key="3">
    <citation type="submission" date="2025-09" db="UniProtKB">
        <authorList>
            <consortium name="Ensembl"/>
        </authorList>
    </citation>
    <scope>IDENTIFICATION</scope>
</reference>
<reference evidence="3 4" key="1">
    <citation type="submission" date="2019-04" db="EMBL/GenBank/DDBJ databases">
        <authorList>
            <consortium name="Wellcome Sanger Institute Data Sharing"/>
        </authorList>
    </citation>
    <scope>NUCLEOTIDE SEQUENCE [LARGE SCALE GENOMIC DNA]</scope>
</reference>
<feature type="region of interest" description="Disordered" evidence="1">
    <location>
        <begin position="603"/>
        <end position="625"/>
    </location>
</feature>
<feature type="compositionally biased region" description="Polar residues" evidence="1">
    <location>
        <begin position="382"/>
        <end position="399"/>
    </location>
</feature>
<evidence type="ECO:0000256" key="1">
    <source>
        <dbReference type="SAM" id="MobiDB-lite"/>
    </source>
</evidence>
<dbReference type="PANTHER" id="PTHR33775:SF4">
    <property type="entry name" value="CHROMOSOME 4 OPEN READING FRAME 54"/>
    <property type="match status" value="1"/>
</dbReference>
<name>A0A8C9SCS3_SCLFO</name>
<accession>A0A8C9SCS3</accession>
<dbReference type="GeneTree" id="ENSGT00730000111645"/>
<dbReference type="InterPro" id="IPR052303">
    <property type="entry name" value="CEFIP"/>
</dbReference>
<gene>
    <name evidence="3" type="primary">LOC108938806</name>
</gene>
<evidence type="ECO:0000313" key="3">
    <source>
        <dbReference type="Ensembl" id="ENSSFOP00015029111.2"/>
    </source>
</evidence>
<evidence type="ECO:0000313" key="4">
    <source>
        <dbReference type="Proteomes" id="UP000694397"/>
    </source>
</evidence>
<keyword evidence="4" id="KW-1185">Reference proteome</keyword>
<proteinExistence type="predicted"/>
<reference evidence="3" key="2">
    <citation type="submission" date="2025-08" db="UniProtKB">
        <authorList>
            <consortium name="Ensembl"/>
        </authorList>
    </citation>
    <scope>IDENTIFICATION</scope>
</reference>
<evidence type="ECO:0000259" key="2">
    <source>
        <dbReference type="Pfam" id="PF15232"/>
    </source>
</evidence>
<sequence>MSHLFVPSIQVTSGDGGVGGCSSGDRGDGGRLQVCADSTLYLTSRSPEIKISLRSVRGDRYNPFDIAKLLTPNIGAGGAGALAKTAENLKGQTPGTASKGDVGDRVPHFTVRDIRESKNKLQTPIHQVRDVRKLVKSSYHFVSLDNNEEHSRVPKQGPQQSPLAVSPIVIKCQSVNTNSSAKQSGNLIEASKRRAGDNMSEAQRSSPQVPVEGAKNGERATGRAFLVPVKQLNGDSSDVPAGVKIEMRAITQKQDLGDTGDRKPEASVANQAALEKLRAAVKTMEQLYVFDRNEWKRKTEPRPITDSHVLSLITSEEHGGATRAEPEEEEASNTERFLRSDSGSDVERSPPITPATAQPKVDRDVQKAPQAPLGCEERDVLRSQSLQNKNVSTQSQKTPTVGGCSKTPQVYASTQTPFGTKTIPPKAIRGPLSLKISPNYLTIPVKGHASDTKVTAGSGQSPESSTVAMGIGSLDIPPATIYHHALPAAMQVGHPQVVCLPPSVAPPPAVDPFQQMQRKMLLDPTTGHYYLVDTPVQPATRRLFDPETGQYVDVPMSQPPVTPLPMPMPLPPLALNSAAYGATYMIYPGFLPAPAVVPARTLHSQPAEGGDGAEHTGPQSSTSYMEGSYYIPTGKSHQSQHVTTRGAKPIISITSQQGPRIIAPPSFDGTTMSFVVEHR</sequence>
<feature type="region of interest" description="Disordered" evidence="1">
    <location>
        <begin position="192"/>
        <end position="215"/>
    </location>
</feature>
<dbReference type="Ensembl" id="ENSSFOT00015029445.2">
    <property type="protein sequence ID" value="ENSSFOP00015029111.2"/>
    <property type="gene ID" value="ENSSFOG00015018699.2"/>
</dbReference>
<feature type="domain" description="DUF4585" evidence="2">
    <location>
        <begin position="512"/>
        <end position="580"/>
    </location>
</feature>
<dbReference type="Proteomes" id="UP000694397">
    <property type="component" value="Chromosome 5"/>
</dbReference>
<dbReference type="AlphaFoldDB" id="A0A8C9SCS3"/>
<dbReference type="InterPro" id="IPR027838">
    <property type="entry name" value="DUF4585"/>
</dbReference>
<organism evidence="3 4">
    <name type="scientific">Scleropages formosus</name>
    <name type="common">Asian bonytongue</name>
    <name type="synonym">Osteoglossum formosum</name>
    <dbReference type="NCBI Taxonomy" id="113540"/>
    <lineage>
        <taxon>Eukaryota</taxon>
        <taxon>Metazoa</taxon>
        <taxon>Chordata</taxon>
        <taxon>Craniata</taxon>
        <taxon>Vertebrata</taxon>
        <taxon>Euteleostomi</taxon>
        <taxon>Actinopterygii</taxon>
        <taxon>Neopterygii</taxon>
        <taxon>Teleostei</taxon>
        <taxon>Osteoglossocephala</taxon>
        <taxon>Osteoglossomorpha</taxon>
        <taxon>Osteoglossiformes</taxon>
        <taxon>Osteoglossidae</taxon>
        <taxon>Scleropages</taxon>
    </lineage>
</organism>
<dbReference type="Pfam" id="PF15232">
    <property type="entry name" value="DUF4585"/>
    <property type="match status" value="1"/>
</dbReference>
<dbReference type="PANTHER" id="PTHR33775">
    <property type="entry name" value="CARDIAC-ENRICHED FHL2-INTERACTING PROTEIN-RELATED"/>
    <property type="match status" value="1"/>
</dbReference>
<feature type="region of interest" description="Disordered" evidence="1">
    <location>
        <begin position="306"/>
        <end position="408"/>
    </location>
</feature>
<dbReference type="OrthoDB" id="8945866at2759"/>